<dbReference type="InterPro" id="IPR050524">
    <property type="entry name" value="APC_YAT"/>
</dbReference>
<reference evidence="10" key="3">
    <citation type="submission" date="2025-08" db="UniProtKB">
        <authorList>
            <consortium name="RefSeq"/>
        </authorList>
    </citation>
    <scope>IDENTIFICATION</scope>
    <source>
        <strain evidence="10">CBS 342.82</strain>
    </source>
</reference>
<keyword evidence="3 7" id="KW-0812">Transmembrane</keyword>
<feature type="transmembrane region" description="Helical" evidence="7">
    <location>
        <begin position="446"/>
        <end position="465"/>
    </location>
</feature>
<dbReference type="PANTHER" id="PTHR43341">
    <property type="entry name" value="AMINO ACID PERMEASE"/>
    <property type="match status" value="1"/>
</dbReference>
<keyword evidence="9" id="KW-1185">Reference proteome</keyword>
<evidence type="ECO:0000259" key="8">
    <source>
        <dbReference type="Pfam" id="PF00324"/>
    </source>
</evidence>
<feature type="domain" description="Amino acid permease/ SLC12A" evidence="8">
    <location>
        <begin position="18"/>
        <end position="472"/>
    </location>
</feature>
<dbReference type="FunFam" id="1.20.1740.10:FF:000001">
    <property type="entry name" value="Amino acid permease"/>
    <property type="match status" value="1"/>
</dbReference>
<dbReference type="OrthoDB" id="3900342at2759"/>
<dbReference type="Pfam" id="PF00324">
    <property type="entry name" value="AA_permease"/>
    <property type="match status" value="1"/>
</dbReference>
<dbReference type="InterPro" id="IPR004840">
    <property type="entry name" value="Amino_acid_permease_CS"/>
</dbReference>
<keyword evidence="4" id="KW-0029">Amino-acid transport</keyword>
<evidence type="ECO:0000256" key="6">
    <source>
        <dbReference type="ARBA" id="ARBA00023136"/>
    </source>
</evidence>
<evidence type="ECO:0000256" key="5">
    <source>
        <dbReference type="ARBA" id="ARBA00022989"/>
    </source>
</evidence>
<reference evidence="10" key="1">
    <citation type="submission" date="2020-01" db="EMBL/GenBank/DDBJ databases">
        <authorList>
            <consortium name="DOE Joint Genome Institute"/>
            <person name="Haridas S."/>
            <person name="Albert R."/>
            <person name="Binder M."/>
            <person name="Bloem J."/>
            <person name="Labutti K."/>
            <person name="Salamov A."/>
            <person name="Andreopoulos B."/>
            <person name="Baker S.E."/>
            <person name="Barry K."/>
            <person name="Bills G."/>
            <person name="Bluhm B.H."/>
            <person name="Cannon C."/>
            <person name="Castanera R."/>
            <person name="Culley D.E."/>
            <person name="Daum C."/>
            <person name="Ezra D."/>
            <person name="Gonzalez J.B."/>
            <person name="Henrissat B."/>
            <person name="Kuo A."/>
            <person name="Liang C."/>
            <person name="Lipzen A."/>
            <person name="Lutzoni F."/>
            <person name="Magnuson J."/>
            <person name="Mondo S."/>
            <person name="Nolan M."/>
            <person name="Ohm R."/>
            <person name="Pangilinan J."/>
            <person name="Park H.-J."/>
            <person name="Ramirez L."/>
            <person name="Alfaro M."/>
            <person name="Sun H."/>
            <person name="Tritt A."/>
            <person name="Yoshinaga Y."/>
            <person name="Zwiers L.-H."/>
            <person name="Turgeon B.G."/>
            <person name="Goodwin S.B."/>
            <person name="Spatafora J.W."/>
            <person name="Crous P.W."/>
            <person name="Grigoriev I.V."/>
        </authorList>
    </citation>
    <scope>NUCLEOTIDE SEQUENCE</scope>
    <source>
        <strain evidence="10">CBS 342.82</strain>
    </source>
</reference>
<dbReference type="GO" id="GO:0016020">
    <property type="term" value="C:membrane"/>
    <property type="evidence" value="ECO:0007669"/>
    <property type="project" value="UniProtKB-SubCell"/>
</dbReference>
<dbReference type="Gene3D" id="1.20.1740.10">
    <property type="entry name" value="Amino acid/polyamine transporter I"/>
    <property type="match status" value="1"/>
</dbReference>
<evidence type="ECO:0000256" key="1">
    <source>
        <dbReference type="ARBA" id="ARBA00004141"/>
    </source>
</evidence>
<dbReference type="InterPro" id="IPR004841">
    <property type="entry name" value="AA-permease/SLC12A_dom"/>
</dbReference>
<feature type="transmembrane region" description="Helical" evidence="7">
    <location>
        <begin position="99"/>
        <end position="121"/>
    </location>
</feature>
<feature type="transmembrane region" description="Helical" evidence="7">
    <location>
        <begin position="46"/>
        <end position="63"/>
    </location>
</feature>
<dbReference type="PANTHER" id="PTHR43341:SF26">
    <property type="entry name" value="GENERAL AMINO ACID PERMEASE AGP3"/>
    <property type="match status" value="1"/>
</dbReference>
<dbReference type="PROSITE" id="PS00218">
    <property type="entry name" value="AMINO_ACID_PERMEASE_1"/>
    <property type="match status" value="1"/>
</dbReference>
<protein>
    <recommendedName>
        <fullName evidence="8">Amino acid permease/ SLC12A domain-containing protein</fullName>
    </recommendedName>
</protein>
<dbReference type="AlphaFoldDB" id="A0A6J3M5B9"/>
<dbReference type="PIRSF" id="PIRSF006060">
    <property type="entry name" value="AA_transporter"/>
    <property type="match status" value="1"/>
</dbReference>
<feature type="transmembrane region" description="Helical" evidence="7">
    <location>
        <begin position="201"/>
        <end position="223"/>
    </location>
</feature>
<evidence type="ECO:0000313" key="9">
    <source>
        <dbReference type="Proteomes" id="UP000504637"/>
    </source>
</evidence>
<dbReference type="GeneID" id="54364591"/>
<feature type="transmembrane region" description="Helical" evidence="7">
    <location>
        <begin position="412"/>
        <end position="434"/>
    </location>
</feature>
<gene>
    <name evidence="10" type="ORF">K489DRAFT_393931</name>
</gene>
<keyword evidence="6 7" id="KW-0472">Membrane</keyword>
<accession>A0A6J3M5B9</accession>
<dbReference type="RefSeq" id="XP_033460281.1">
    <property type="nucleotide sequence ID" value="XM_033606791.1"/>
</dbReference>
<dbReference type="Proteomes" id="UP000504637">
    <property type="component" value="Unplaced"/>
</dbReference>
<name>A0A6J3M5B9_9PEZI</name>
<keyword evidence="2" id="KW-0813">Transport</keyword>
<evidence type="ECO:0000256" key="2">
    <source>
        <dbReference type="ARBA" id="ARBA00022448"/>
    </source>
</evidence>
<feature type="transmembrane region" description="Helical" evidence="7">
    <location>
        <begin position="161"/>
        <end position="181"/>
    </location>
</feature>
<evidence type="ECO:0000256" key="3">
    <source>
        <dbReference type="ARBA" id="ARBA00022692"/>
    </source>
</evidence>
<evidence type="ECO:0000313" key="10">
    <source>
        <dbReference type="RefSeq" id="XP_033460281.1"/>
    </source>
</evidence>
<feature type="transmembrane region" description="Helical" evidence="7">
    <location>
        <begin position="299"/>
        <end position="321"/>
    </location>
</feature>
<comment type="subcellular location">
    <subcellularLocation>
        <location evidence="1">Membrane</location>
        <topology evidence="1">Multi-pass membrane protein</topology>
    </subcellularLocation>
</comment>
<sequence length="515" mass="55834">MNRSPIPPGVKRGLQNRHLSMMALAGIIGPGLLVGSGGALASGGPASLIIGFGVIGIVAFSIMQSLGELTTLYPAGGSFIGLGERVVDRGFSAAVGWNYFIIWAAVLANEYNVISSIFVFWSDKVPLWGYFLIFWFAFLGFQLLGVEAFGEAEFWLALIKLLGLTAYFIFAIVYAAGGLVGQQEALGFQYWRDPGPFNGKGVSGVFTVFVFCSTFYAGVESVAVAAAETRNPGVAVPQAIRQVFWRIIFVYMGSAFFFGLTCPANSADLINGGSRVLKSPMTIAIQNAGWQGGVHLINAFIFITCLSAVNSSIYIGSRTVLFLAQGGKAPRFLGWTSSHGVPIPAILLTNLIACIALLNVSTGASKAYGYIVNLSGVSTFIVWASISFMHIRFRQAWKTQGRTTSELPFRALWYPYNAYFGLAANIILALVQGWTTLSPFDAGNFVDAYILLPIFPLIWILFKVFGKSHIKRLDEIDLDEGRRADLDVAKHVVVDDSTGARKNNATWTQQLLRSI</sequence>
<feature type="transmembrane region" description="Helical" evidence="7">
    <location>
        <begin position="243"/>
        <end position="261"/>
    </location>
</feature>
<evidence type="ECO:0000256" key="7">
    <source>
        <dbReference type="SAM" id="Phobius"/>
    </source>
</evidence>
<feature type="transmembrane region" description="Helical" evidence="7">
    <location>
        <begin position="21"/>
        <end position="40"/>
    </location>
</feature>
<evidence type="ECO:0000256" key="4">
    <source>
        <dbReference type="ARBA" id="ARBA00022970"/>
    </source>
</evidence>
<organism evidence="10">
    <name type="scientific">Dissoconium aciculare CBS 342.82</name>
    <dbReference type="NCBI Taxonomy" id="1314786"/>
    <lineage>
        <taxon>Eukaryota</taxon>
        <taxon>Fungi</taxon>
        <taxon>Dikarya</taxon>
        <taxon>Ascomycota</taxon>
        <taxon>Pezizomycotina</taxon>
        <taxon>Dothideomycetes</taxon>
        <taxon>Dothideomycetidae</taxon>
        <taxon>Mycosphaerellales</taxon>
        <taxon>Dissoconiaceae</taxon>
        <taxon>Dissoconium</taxon>
    </lineage>
</organism>
<dbReference type="GO" id="GO:0015171">
    <property type="term" value="F:amino acid transmembrane transporter activity"/>
    <property type="evidence" value="ECO:0007669"/>
    <property type="project" value="TreeGrafter"/>
</dbReference>
<keyword evidence="5 7" id="KW-1133">Transmembrane helix</keyword>
<reference evidence="10" key="2">
    <citation type="submission" date="2020-04" db="EMBL/GenBank/DDBJ databases">
        <authorList>
            <consortium name="NCBI Genome Project"/>
        </authorList>
    </citation>
    <scope>NUCLEOTIDE SEQUENCE</scope>
    <source>
        <strain evidence="10">CBS 342.82</strain>
    </source>
</reference>
<feature type="transmembrane region" description="Helical" evidence="7">
    <location>
        <begin position="367"/>
        <end position="391"/>
    </location>
</feature>
<feature type="transmembrane region" description="Helical" evidence="7">
    <location>
        <begin position="341"/>
        <end position="361"/>
    </location>
</feature>
<feature type="transmembrane region" description="Helical" evidence="7">
    <location>
        <begin position="127"/>
        <end position="149"/>
    </location>
</feature>
<proteinExistence type="predicted"/>